<evidence type="ECO:0000256" key="1">
    <source>
        <dbReference type="SAM" id="MobiDB-lite"/>
    </source>
</evidence>
<proteinExistence type="predicted"/>
<gene>
    <name evidence="2" type="ORF">UFOVP629_55</name>
</gene>
<feature type="compositionally biased region" description="Polar residues" evidence="1">
    <location>
        <begin position="174"/>
        <end position="183"/>
    </location>
</feature>
<accession>A0A6J5NFQ5</accession>
<organism evidence="2">
    <name type="scientific">uncultured Caudovirales phage</name>
    <dbReference type="NCBI Taxonomy" id="2100421"/>
    <lineage>
        <taxon>Viruses</taxon>
        <taxon>Duplodnaviria</taxon>
        <taxon>Heunggongvirae</taxon>
        <taxon>Uroviricota</taxon>
        <taxon>Caudoviricetes</taxon>
        <taxon>Peduoviridae</taxon>
        <taxon>Maltschvirus</taxon>
        <taxon>Maltschvirus maltsch</taxon>
    </lineage>
</organism>
<evidence type="ECO:0000313" key="2">
    <source>
        <dbReference type="EMBL" id="CAB4154324.1"/>
    </source>
</evidence>
<sequence length="204" mass="21891">MAGLPNPFDKALAPNDAWSRMQYRRYGGRNDDIIAYSMQDQGIMNPSSGFGSSGRAGGSGTNWLGSGSVNTNYGGGNTPSNPGGRNYGTLNNTIGGAANMVNWGFDTRTKLRNNQDKQDRINTLKDARDQKMQSAQKKQNLDTFAGDLIKQSRNLQANNFAKSTKFKPGAASSAPATTINLLDSKSPGGFPASYFKKQTPPQTP</sequence>
<feature type="region of interest" description="Disordered" evidence="1">
    <location>
        <begin position="165"/>
        <end position="204"/>
    </location>
</feature>
<reference evidence="2" key="1">
    <citation type="submission" date="2020-04" db="EMBL/GenBank/DDBJ databases">
        <authorList>
            <person name="Chiriac C."/>
            <person name="Salcher M."/>
            <person name="Ghai R."/>
            <person name="Kavagutti S V."/>
        </authorList>
    </citation>
    <scope>NUCLEOTIDE SEQUENCE</scope>
</reference>
<protein>
    <submittedName>
        <fullName evidence="2">Uncharacterized protein</fullName>
    </submittedName>
</protein>
<name>A0A6J5NFQ5_9CAUD</name>
<dbReference type="EMBL" id="LR796612">
    <property type="protein sequence ID" value="CAB4154324.1"/>
    <property type="molecule type" value="Genomic_DNA"/>
</dbReference>